<dbReference type="InterPro" id="IPR051043">
    <property type="entry name" value="Sulfatase_Mod_Factor_Kinase"/>
</dbReference>
<dbReference type="PANTHER" id="PTHR23150">
    <property type="entry name" value="SULFATASE MODIFYING FACTOR 1, 2"/>
    <property type="match status" value="1"/>
</dbReference>
<evidence type="ECO:0000313" key="3">
    <source>
        <dbReference type="EMBL" id="MBO0904819.1"/>
    </source>
</evidence>
<keyword evidence="4" id="KW-1185">Reference proteome</keyword>
<comment type="caution">
    <text evidence="3">The sequence shown here is derived from an EMBL/GenBank/DDBJ whole genome shotgun (WGS) entry which is preliminary data.</text>
</comment>
<name>A0ABS3J568_9HYPH</name>
<feature type="region of interest" description="Disordered" evidence="1">
    <location>
        <begin position="1"/>
        <end position="26"/>
    </location>
</feature>
<dbReference type="Proteomes" id="UP000664288">
    <property type="component" value="Unassembled WGS sequence"/>
</dbReference>
<dbReference type="InterPro" id="IPR042095">
    <property type="entry name" value="SUMF_sf"/>
</dbReference>
<protein>
    <submittedName>
        <fullName evidence="3">Formylglycine-generating enzyme family protein</fullName>
    </submittedName>
</protein>
<dbReference type="Gene3D" id="3.90.1580.10">
    <property type="entry name" value="paralog of FGE (formylglycine-generating enzyme)"/>
    <property type="match status" value="1"/>
</dbReference>
<dbReference type="Pfam" id="PF03781">
    <property type="entry name" value="FGE-sulfatase"/>
    <property type="match status" value="1"/>
</dbReference>
<reference evidence="3 4" key="1">
    <citation type="submission" date="2021-03" db="EMBL/GenBank/DDBJ databases">
        <title>Whole genome sequence of Jiella sp. MQZ13P-4.</title>
        <authorList>
            <person name="Tuo L."/>
        </authorList>
    </citation>
    <scope>NUCLEOTIDE SEQUENCE [LARGE SCALE GENOMIC DNA]</scope>
    <source>
        <strain evidence="3 4">MQZ13P-4</strain>
    </source>
</reference>
<feature type="compositionally biased region" description="Basic and acidic residues" evidence="1">
    <location>
        <begin position="186"/>
        <end position="203"/>
    </location>
</feature>
<gene>
    <name evidence="3" type="ORF">J1C47_14325</name>
</gene>
<evidence type="ECO:0000313" key="4">
    <source>
        <dbReference type="Proteomes" id="UP000664288"/>
    </source>
</evidence>
<dbReference type="SUPFAM" id="SSF56436">
    <property type="entry name" value="C-type lectin-like"/>
    <property type="match status" value="1"/>
</dbReference>
<feature type="region of interest" description="Disordered" evidence="1">
    <location>
        <begin position="186"/>
        <end position="210"/>
    </location>
</feature>
<dbReference type="RefSeq" id="WP_207351453.1">
    <property type="nucleotide sequence ID" value="NZ_JAFMPY010000014.1"/>
</dbReference>
<dbReference type="EMBL" id="JAFMPY010000014">
    <property type="protein sequence ID" value="MBO0904819.1"/>
    <property type="molecule type" value="Genomic_DNA"/>
</dbReference>
<feature type="compositionally biased region" description="Low complexity" evidence="1">
    <location>
        <begin position="14"/>
        <end position="26"/>
    </location>
</feature>
<proteinExistence type="predicted"/>
<accession>A0ABS3J568</accession>
<dbReference type="InterPro" id="IPR016187">
    <property type="entry name" value="CTDL_fold"/>
</dbReference>
<dbReference type="InterPro" id="IPR005532">
    <property type="entry name" value="SUMF_dom"/>
</dbReference>
<evidence type="ECO:0000259" key="2">
    <source>
        <dbReference type="Pfam" id="PF03781"/>
    </source>
</evidence>
<feature type="domain" description="Sulfatase-modifying factor enzyme-like" evidence="2">
    <location>
        <begin position="40"/>
        <end position="314"/>
    </location>
</feature>
<sequence>MTCCGDRTRAGSKPGNAAPGRAAGPATRSAAIADATPCERVRFEGGPSHVGTFRPEIVADGEGIVRKVRLQPFLVDAVPVTNARFAAFVAATGYVTESERFGWGPVFSGLLPEAERIASPGPAPWWTARDGACWHAPEGAESDVAERAGHPVVHVSLADAQAFAVWAGGRLPSEAEWEHAARGGLEGDPRFPWGDREPDDRDFTPANIWQGRFPDENSRLDGWFGTSPVGSFPANGAGLHDMAGNVWEWTADPFRIRSLSKAAKSRNAKAREAGERVTKGGSFLCHRSYCYRYRIAARSGTAPDSAASHTGFRVFYDA</sequence>
<organism evidence="3 4">
    <name type="scientific">Jiella sonneratiae</name>
    <dbReference type="NCBI Taxonomy" id="2816856"/>
    <lineage>
        <taxon>Bacteria</taxon>
        <taxon>Pseudomonadati</taxon>
        <taxon>Pseudomonadota</taxon>
        <taxon>Alphaproteobacteria</taxon>
        <taxon>Hyphomicrobiales</taxon>
        <taxon>Aurantimonadaceae</taxon>
        <taxon>Jiella</taxon>
    </lineage>
</organism>
<dbReference type="PANTHER" id="PTHR23150:SF19">
    <property type="entry name" value="FORMYLGLYCINE-GENERATING ENZYME"/>
    <property type="match status" value="1"/>
</dbReference>
<evidence type="ECO:0000256" key="1">
    <source>
        <dbReference type="SAM" id="MobiDB-lite"/>
    </source>
</evidence>